<comment type="caution">
    <text evidence="1">The sequence shown here is derived from an EMBL/GenBank/DDBJ whole genome shotgun (WGS) entry which is preliminary data.</text>
</comment>
<dbReference type="AlphaFoldDB" id="W1XJS0"/>
<protein>
    <submittedName>
        <fullName evidence="1">V-type sodium ATP synthase subunit J</fullName>
    </submittedName>
</protein>
<dbReference type="EMBL" id="AZMM01016375">
    <property type="protein sequence ID" value="ETJ29084.1"/>
    <property type="molecule type" value="Genomic_DNA"/>
</dbReference>
<reference evidence="1" key="1">
    <citation type="submission" date="2013-12" db="EMBL/GenBank/DDBJ databases">
        <title>A Varibaculum cambriense genome reconstructed from a premature infant gut community with otherwise low bacterial novelty that shifts toward anaerobic metabolism during the third week of life.</title>
        <authorList>
            <person name="Brown C.T."/>
            <person name="Sharon I."/>
            <person name="Thomas B.C."/>
            <person name="Castelle C.J."/>
            <person name="Morowitz M.J."/>
            <person name="Banfield J.F."/>
        </authorList>
    </citation>
    <scope>NUCLEOTIDE SEQUENCE</scope>
</reference>
<organism evidence="1">
    <name type="scientific">human gut metagenome</name>
    <dbReference type="NCBI Taxonomy" id="408170"/>
    <lineage>
        <taxon>unclassified sequences</taxon>
        <taxon>metagenomes</taxon>
        <taxon>organismal metagenomes</taxon>
    </lineage>
</organism>
<accession>W1XJS0</accession>
<proteinExistence type="predicted"/>
<sequence>QIQLQKILLTIILMVIGGSPGSTAGGVKTTSFAVIYIYKTLIY</sequence>
<gene>
    <name evidence="1" type="ORF">Q604_UNBC16375G0002</name>
</gene>
<name>W1XJS0_9ZZZZ</name>
<feature type="non-terminal residue" evidence="1">
    <location>
        <position position="1"/>
    </location>
</feature>
<evidence type="ECO:0000313" key="1">
    <source>
        <dbReference type="EMBL" id="ETJ29084.1"/>
    </source>
</evidence>